<dbReference type="AlphaFoldDB" id="A0A5J5HT94"/>
<proteinExistence type="predicted"/>
<dbReference type="InterPro" id="IPR014247">
    <property type="entry name" value="Spore_lipoprot_YhcN/YlaJ"/>
</dbReference>
<dbReference type="InterPro" id="IPR019076">
    <property type="entry name" value="Spore_lipoprot_YhcN/YlaJ-like"/>
</dbReference>
<protein>
    <submittedName>
        <fullName evidence="2">YhcN/YlaJ family sporulation lipoprotein</fullName>
    </submittedName>
</protein>
<dbReference type="PROSITE" id="PS51257">
    <property type="entry name" value="PROKAR_LIPOPROTEIN"/>
    <property type="match status" value="1"/>
</dbReference>
<comment type="caution">
    <text evidence="2">The sequence shown here is derived from an EMBL/GenBank/DDBJ whole genome shotgun (WGS) entry which is preliminary data.</text>
</comment>
<keyword evidence="3" id="KW-1185">Reference proteome</keyword>
<accession>A0A5J5HT94</accession>
<feature type="chain" id="PRO_5038821785" evidence="1">
    <location>
        <begin position="20"/>
        <end position="204"/>
    </location>
</feature>
<dbReference type="OrthoDB" id="1707228at2"/>
<evidence type="ECO:0000256" key="1">
    <source>
        <dbReference type="SAM" id="SignalP"/>
    </source>
</evidence>
<name>A0A5J5HT94_9BACI</name>
<dbReference type="EMBL" id="VYKL01000015">
    <property type="protein sequence ID" value="KAA9025746.1"/>
    <property type="molecule type" value="Genomic_DNA"/>
</dbReference>
<keyword evidence="1" id="KW-0732">Signal</keyword>
<dbReference type="GO" id="GO:0030435">
    <property type="term" value="P:sporulation resulting in formation of a cellular spore"/>
    <property type="evidence" value="ECO:0007669"/>
    <property type="project" value="InterPro"/>
</dbReference>
<keyword evidence="2" id="KW-0449">Lipoprotein</keyword>
<dbReference type="RefSeq" id="WP_150439401.1">
    <property type="nucleotide sequence ID" value="NZ_VYKL01000015.1"/>
</dbReference>
<sequence>MNWKSLLTTISLSSLILCACGTDDDTAMNNTGEINQDAANLRTVSDNQTNENQTRRTTINNVNNNQNRDITARNIANNTADNDQNGNMVNNRNNHIEVADRAAEKIAQMREVDRANVIVTDNNAYVAAKLADNADNGLTSYVEKRISDMVKAAYPEIEHVYVSVNPDFYKRTTSYAEDIRNGRPVAGFFDEFSELVRRVFPTER</sequence>
<evidence type="ECO:0000313" key="2">
    <source>
        <dbReference type="EMBL" id="KAA9025746.1"/>
    </source>
</evidence>
<dbReference type="Pfam" id="PF09580">
    <property type="entry name" value="Spore_YhcN_YlaJ"/>
    <property type="match status" value="1"/>
</dbReference>
<feature type="signal peptide" evidence="1">
    <location>
        <begin position="1"/>
        <end position="19"/>
    </location>
</feature>
<organism evidence="2 3">
    <name type="scientific">Niallia endozanthoxylica</name>
    <dbReference type="NCBI Taxonomy" id="2036016"/>
    <lineage>
        <taxon>Bacteria</taxon>
        <taxon>Bacillati</taxon>
        <taxon>Bacillota</taxon>
        <taxon>Bacilli</taxon>
        <taxon>Bacillales</taxon>
        <taxon>Bacillaceae</taxon>
        <taxon>Niallia</taxon>
    </lineage>
</organism>
<gene>
    <name evidence="2" type="ORF">F4V44_07605</name>
</gene>
<evidence type="ECO:0000313" key="3">
    <source>
        <dbReference type="Proteomes" id="UP000326671"/>
    </source>
</evidence>
<dbReference type="NCBIfam" id="TIGR02898">
    <property type="entry name" value="spore_YhcN_YlaJ"/>
    <property type="match status" value="1"/>
</dbReference>
<reference evidence="2 3" key="1">
    <citation type="submission" date="2019-09" db="EMBL/GenBank/DDBJ databases">
        <title>Whole genome sequences of isolates from the Mars Exploration Rovers.</title>
        <authorList>
            <person name="Seuylemezian A."/>
            <person name="Vaishampayan P."/>
        </authorList>
    </citation>
    <scope>NUCLEOTIDE SEQUENCE [LARGE SCALE GENOMIC DNA]</scope>
    <source>
        <strain evidence="2 3">MER_TA_151</strain>
    </source>
</reference>
<dbReference type="Proteomes" id="UP000326671">
    <property type="component" value="Unassembled WGS sequence"/>
</dbReference>